<sequence length="72" mass="8015">MRVTEPSIGFIAIRRGERILKEGKVLSDCFISSISSRTSRTLFSNHKGNGESGSNLDRFLSLIALSIESQNW</sequence>
<dbReference type="EMBL" id="KL363229">
    <property type="protein sequence ID" value="KFD52285.1"/>
    <property type="molecule type" value="Genomic_DNA"/>
</dbReference>
<reference evidence="1 2" key="1">
    <citation type="journal article" date="2014" name="Nat. Genet.">
        <title>Genome and transcriptome of the porcine whipworm Trichuris suis.</title>
        <authorList>
            <person name="Jex A.R."/>
            <person name="Nejsum P."/>
            <person name="Schwarz E.M."/>
            <person name="Hu L."/>
            <person name="Young N.D."/>
            <person name="Hall R.S."/>
            <person name="Korhonen P.K."/>
            <person name="Liao S."/>
            <person name="Thamsborg S."/>
            <person name="Xia J."/>
            <person name="Xu P."/>
            <person name="Wang S."/>
            <person name="Scheerlinck J.P."/>
            <person name="Hofmann A."/>
            <person name="Sternberg P.W."/>
            <person name="Wang J."/>
            <person name="Gasser R.B."/>
        </authorList>
    </citation>
    <scope>NUCLEOTIDE SEQUENCE [LARGE SCALE GENOMIC DNA]</scope>
    <source>
        <strain evidence="1">DCEP-RM93M</strain>
    </source>
</reference>
<organism evidence="1 2">
    <name type="scientific">Trichuris suis</name>
    <name type="common">pig whipworm</name>
    <dbReference type="NCBI Taxonomy" id="68888"/>
    <lineage>
        <taxon>Eukaryota</taxon>
        <taxon>Metazoa</taxon>
        <taxon>Ecdysozoa</taxon>
        <taxon>Nematoda</taxon>
        <taxon>Enoplea</taxon>
        <taxon>Dorylaimia</taxon>
        <taxon>Trichinellida</taxon>
        <taxon>Trichuridae</taxon>
        <taxon>Trichuris</taxon>
    </lineage>
</organism>
<gene>
    <name evidence="1" type="ORF">M513_06848</name>
</gene>
<keyword evidence="2" id="KW-1185">Reference proteome</keyword>
<evidence type="ECO:0000313" key="2">
    <source>
        <dbReference type="Proteomes" id="UP000030764"/>
    </source>
</evidence>
<dbReference type="AlphaFoldDB" id="A0A085M4Y9"/>
<name>A0A085M4Y9_9BILA</name>
<accession>A0A085M4Y9</accession>
<dbReference type="Proteomes" id="UP000030764">
    <property type="component" value="Unassembled WGS sequence"/>
</dbReference>
<evidence type="ECO:0000313" key="1">
    <source>
        <dbReference type="EMBL" id="KFD52285.1"/>
    </source>
</evidence>
<proteinExistence type="predicted"/>
<protein>
    <submittedName>
        <fullName evidence="1">Uncharacterized protein</fullName>
    </submittedName>
</protein>